<dbReference type="NCBIfam" id="TIGR02532">
    <property type="entry name" value="IV_pilin_GFxxxE"/>
    <property type="match status" value="1"/>
</dbReference>
<feature type="transmembrane region" description="Helical" evidence="2">
    <location>
        <begin position="21"/>
        <end position="42"/>
    </location>
</feature>
<evidence type="ECO:0000256" key="1">
    <source>
        <dbReference type="ARBA" id="ARBA00022481"/>
    </source>
</evidence>
<keyword evidence="2" id="KW-0472">Membrane</keyword>
<dbReference type="RefSeq" id="WP_084400191.1">
    <property type="nucleotide sequence ID" value="NZ_BDCO01000002.1"/>
</dbReference>
<accession>A0A146G433</accession>
<dbReference type="PANTHER" id="PTHR30093">
    <property type="entry name" value="GENERAL SECRETION PATHWAY PROTEIN G"/>
    <property type="match status" value="1"/>
</dbReference>
<dbReference type="InterPro" id="IPR012902">
    <property type="entry name" value="N_methyl_site"/>
</dbReference>
<organism evidence="3 4">
    <name type="scientific">Terrimicrobium sacchariphilum</name>
    <dbReference type="NCBI Taxonomy" id="690879"/>
    <lineage>
        <taxon>Bacteria</taxon>
        <taxon>Pseudomonadati</taxon>
        <taxon>Verrucomicrobiota</taxon>
        <taxon>Terrimicrobiia</taxon>
        <taxon>Terrimicrobiales</taxon>
        <taxon>Terrimicrobiaceae</taxon>
        <taxon>Terrimicrobium</taxon>
    </lineage>
</organism>
<dbReference type="PRINTS" id="PR00813">
    <property type="entry name" value="BCTERIALGSPG"/>
</dbReference>
<dbReference type="InParanoid" id="A0A146G433"/>
<keyword evidence="2" id="KW-1133">Transmembrane helix</keyword>
<dbReference type="OrthoDB" id="199469at2"/>
<dbReference type="SUPFAM" id="SSF54523">
    <property type="entry name" value="Pili subunits"/>
    <property type="match status" value="1"/>
</dbReference>
<comment type="caution">
    <text evidence="3">The sequence shown here is derived from an EMBL/GenBank/DDBJ whole genome shotgun (WGS) entry which is preliminary data.</text>
</comment>
<dbReference type="Gene3D" id="3.30.700.10">
    <property type="entry name" value="Glycoprotein, Type 4 Pilin"/>
    <property type="match status" value="1"/>
</dbReference>
<dbReference type="Pfam" id="PF07963">
    <property type="entry name" value="N_methyl"/>
    <property type="match status" value="1"/>
</dbReference>
<keyword evidence="4" id="KW-1185">Reference proteome</keyword>
<dbReference type="GO" id="GO:0015628">
    <property type="term" value="P:protein secretion by the type II secretion system"/>
    <property type="evidence" value="ECO:0007669"/>
    <property type="project" value="InterPro"/>
</dbReference>
<dbReference type="AlphaFoldDB" id="A0A146G433"/>
<dbReference type="InterPro" id="IPR000983">
    <property type="entry name" value="Bac_GSPG_pilin"/>
</dbReference>
<protein>
    <submittedName>
        <fullName evidence="3">Prepilin-type N-terminal cleavage/methylation domain-containing protein</fullName>
    </submittedName>
</protein>
<dbReference type="STRING" id="690879.TSACC_2798"/>
<evidence type="ECO:0000256" key="2">
    <source>
        <dbReference type="SAM" id="Phobius"/>
    </source>
</evidence>
<dbReference type="EMBL" id="BDCO01000002">
    <property type="protein sequence ID" value="GAT32400.1"/>
    <property type="molecule type" value="Genomic_DNA"/>
</dbReference>
<name>A0A146G433_TERSA</name>
<dbReference type="GO" id="GO:0015627">
    <property type="term" value="C:type II protein secretion system complex"/>
    <property type="evidence" value="ECO:0007669"/>
    <property type="project" value="InterPro"/>
</dbReference>
<reference evidence="4" key="1">
    <citation type="journal article" date="2017" name="Genome Announc.">
        <title>Draft Genome Sequence of Terrimicrobium sacchariphilum NM-5T, a Facultative Anaerobic Soil Bacterium of the Class Spartobacteria.</title>
        <authorList>
            <person name="Qiu Y.L."/>
            <person name="Tourlousse D.M."/>
            <person name="Matsuura N."/>
            <person name="Ohashi A."/>
            <person name="Sekiguchi Y."/>
        </authorList>
    </citation>
    <scope>NUCLEOTIDE SEQUENCE [LARGE SCALE GENOMIC DNA]</scope>
    <source>
        <strain evidence="4">NM-5</strain>
    </source>
</reference>
<dbReference type="PANTHER" id="PTHR30093:SF2">
    <property type="entry name" value="TYPE II SECRETION SYSTEM PROTEIN H"/>
    <property type="match status" value="1"/>
</dbReference>
<sequence length="223" mass="24796">MNPFSYSCSCGSRSSRRFTRGWTLVEVLVAVFIVGILAGLVVPTATKALARANMAKCQSNLRQIGVALNLYKADNARLPQSWDGSAFWFNRLVSAGYLGDRKVLTCPAQKAADPYTAMNLNVKGGYGMTYLTFWYPAVSNTDRDGYFLASRLKKLSEWPIVIDADYPQVGGLENPQADSDRQQRFTARHAGMANLLMMDGHVEQARYGDKRWSQANLNDGTKY</sequence>
<keyword evidence="1" id="KW-0488">Methylation</keyword>
<keyword evidence="2" id="KW-0812">Transmembrane</keyword>
<evidence type="ECO:0000313" key="3">
    <source>
        <dbReference type="EMBL" id="GAT32400.1"/>
    </source>
</evidence>
<proteinExistence type="predicted"/>
<evidence type="ECO:0000313" key="4">
    <source>
        <dbReference type="Proteomes" id="UP000076023"/>
    </source>
</evidence>
<dbReference type="InterPro" id="IPR045584">
    <property type="entry name" value="Pilin-like"/>
</dbReference>
<dbReference type="Proteomes" id="UP000076023">
    <property type="component" value="Unassembled WGS sequence"/>
</dbReference>
<gene>
    <name evidence="3" type="ORF">TSACC_2798</name>
</gene>